<comment type="subcellular location">
    <subcellularLocation>
        <location evidence="1">Cell membrane</location>
        <topology evidence="1">Multi-pass membrane protein</topology>
    </subcellularLocation>
</comment>
<dbReference type="HOGENOM" id="CLU_011920_0_0_1"/>
<organism evidence="9">
    <name type="scientific">Brachypodium distachyon</name>
    <name type="common">Purple false brome</name>
    <name type="synonym">Trachynia distachya</name>
    <dbReference type="NCBI Taxonomy" id="15368"/>
    <lineage>
        <taxon>Eukaryota</taxon>
        <taxon>Viridiplantae</taxon>
        <taxon>Streptophyta</taxon>
        <taxon>Embryophyta</taxon>
        <taxon>Tracheophyta</taxon>
        <taxon>Spermatophyta</taxon>
        <taxon>Magnoliopsida</taxon>
        <taxon>Liliopsida</taxon>
        <taxon>Poales</taxon>
        <taxon>Poaceae</taxon>
        <taxon>BOP clade</taxon>
        <taxon>Pooideae</taxon>
        <taxon>Stipodae</taxon>
        <taxon>Brachypodieae</taxon>
        <taxon>Brachypodium</taxon>
    </lineage>
</organism>
<evidence type="ECO:0000256" key="1">
    <source>
        <dbReference type="ARBA" id="ARBA00004651"/>
    </source>
</evidence>
<evidence type="ECO:0000256" key="5">
    <source>
        <dbReference type="ARBA" id="ARBA00022989"/>
    </source>
</evidence>
<accession>I1H9R6</accession>
<dbReference type="EnsemblPlants" id="PNT78198">
    <property type="protein sequence ID" value="PNT78198"/>
    <property type="gene ID" value="BRADI_1g75220v3"/>
</dbReference>
<feature type="transmembrane region" description="Helical" evidence="7">
    <location>
        <begin position="507"/>
        <end position="531"/>
    </location>
</feature>
<keyword evidence="5 7" id="KW-1133">Transmembrane helix</keyword>
<proteinExistence type="predicted"/>
<dbReference type="EnsemblPlants" id="PNT78199">
    <property type="protein sequence ID" value="PNT78199"/>
    <property type="gene ID" value="BRADI_1g75220v3"/>
</dbReference>
<feature type="transmembrane region" description="Helical" evidence="7">
    <location>
        <begin position="59"/>
        <end position="79"/>
    </location>
</feature>
<dbReference type="EMBL" id="CM000880">
    <property type="protein sequence ID" value="PNT78200.1"/>
    <property type="molecule type" value="Genomic_DNA"/>
</dbReference>
<name>I1H9R6_BRADI</name>
<dbReference type="RefSeq" id="XP_014752590.1">
    <property type="nucleotide sequence ID" value="XM_014897104.2"/>
</dbReference>
<dbReference type="Pfam" id="PF03600">
    <property type="entry name" value="CitMHS"/>
    <property type="match status" value="1"/>
</dbReference>
<protein>
    <recommendedName>
        <fullName evidence="8">Citrate transporter-like domain-containing protein</fullName>
    </recommendedName>
</protein>
<reference evidence="9 10" key="1">
    <citation type="journal article" date="2010" name="Nature">
        <title>Genome sequencing and analysis of the model grass Brachypodium distachyon.</title>
        <authorList>
            <consortium name="International Brachypodium Initiative"/>
        </authorList>
    </citation>
    <scope>NUCLEOTIDE SEQUENCE [LARGE SCALE GENOMIC DNA]</scope>
    <source>
        <strain evidence="9">Bd21</strain>
        <strain evidence="10">cv. Bd21</strain>
    </source>
</reference>
<dbReference type="Gramene" id="PNT78200">
    <property type="protein sequence ID" value="PNT78200"/>
    <property type="gene ID" value="BRADI_1g75220v3"/>
</dbReference>
<dbReference type="STRING" id="15368.I1H9R6"/>
<dbReference type="EMBL" id="CM000880">
    <property type="protein sequence ID" value="PNT78199.1"/>
    <property type="molecule type" value="Genomic_DNA"/>
</dbReference>
<dbReference type="GO" id="GO:0016020">
    <property type="term" value="C:membrane"/>
    <property type="evidence" value="ECO:0000318"/>
    <property type="project" value="GO_Central"/>
</dbReference>
<sequence>MALASTSKVVLGCIAFGIFWVLAVFPSVPFMPVGRTAGSLLGAMLMVLFRVISPEDAYAAIDLPIIGLLFGTMVVSIFLERADMFKYLGNLLQWKSRGSKDLLFRVCIVSAIASALFTNDTCCVVLTEFILKVARQNNLPPQPFLLALATSSNIGSAATPIGNPQNLVIAVESGISFGQFLLGVFPAMIVGVLTNAAILLCYFWRYLSVDDPAAAAAAGGFDQERQAGQDQMVNEDEVTSHRFTPARMSHVSSLNPDDFDCVSEPIIRSASVNDTSLRSRSVNSEAGGGGELQFSIKSLRSSSMSHEMVEVSTVKAAMDEGASSRKFTRTASQQRSVIIEDAPPDAGVNGGVNGDEKEKEPEAVAEKRWRVFVWKTAVYLITLGMLIALLMGLNMSWTAITAALVLLALDFTDAQACLEKVSYSLLIFFCGMFITVDGFNKTGIPNTMWELVEPYSRIDSARGVALLGVVILILSNVASNVPTVLLLGTRVAASAAAISPASERKAWLILAYVSTVAGNLTLLGSAANLIVCEQARRAQFFGYNLSFWSHLRFGVPSTIVVTAIGLLIVSSY</sequence>
<feature type="transmembrane region" description="Helical" evidence="7">
    <location>
        <begin position="464"/>
        <end position="487"/>
    </location>
</feature>
<dbReference type="RefSeq" id="XP_010229216.1">
    <property type="nucleotide sequence ID" value="XM_010230914.3"/>
</dbReference>
<dbReference type="EnsemblPlants" id="KQK23658">
    <property type="protein sequence ID" value="KQK23658"/>
    <property type="gene ID" value="BRADI_1g75220v3"/>
</dbReference>
<dbReference type="EnsemblPlants" id="PNT78200">
    <property type="protein sequence ID" value="PNT78200"/>
    <property type="gene ID" value="BRADI_1g75220v3"/>
</dbReference>
<evidence type="ECO:0000313" key="10">
    <source>
        <dbReference type="EnsemblPlants" id="KQK23658"/>
    </source>
</evidence>
<dbReference type="PANTHER" id="PTHR43302">
    <property type="entry name" value="TRANSPORTER ARSB-RELATED"/>
    <property type="match status" value="1"/>
</dbReference>
<evidence type="ECO:0000313" key="11">
    <source>
        <dbReference type="Proteomes" id="UP000008810"/>
    </source>
</evidence>
<keyword evidence="6 7" id="KW-0472">Membrane</keyword>
<keyword evidence="4 7" id="KW-0812">Transmembrane</keyword>
<feature type="transmembrane region" description="Helical" evidence="7">
    <location>
        <begin position="421"/>
        <end position="439"/>
    </location>
</feature>
<dbReference type="RefSeq" id="XP_014752591.1">
    <property type="nucleotide sequence ID" value="XM_014897105.2"/>
</dbReference>
<evidence type="ECO:0000256" key="6">
    <source>
        <dbReference type="ARBA" id="ARBA00023136"/>
    </source>
</evidence>
<reference evidence="10" key="3">
    <citation type="submission" date="2018-08" db="UniProtKB">
        <authorList>
            <consortium name="EnsemblPlants"/>
        </authorList>
    </citation>
    <scope>IDENTIFICATION</scope>
    <source>
        <strain evidence="10">cv. Bd21</strain>
    </source>
</reference>
<evidence type="ECO:0000256" key="4">
    <source>
        <dbReference type="ARBA" id="ARBA00022692"/>
    </source>
</evidence>
<feature type="transmembrane region" description="Helical" evidence="7">
    <location>
        <begin position="377"/>
        <end position="409"/>
    </location>
</feature>
<dbReference type="GO" id="GO:0005886">
    <property type="term" value="C:plasma membrane"/>
    <property type="evidence" value="ECO:0007669"/>
    <property type="project" value="UniProtKB-SubCell"/>
</dbReference>
<dbReference type="Proteomes" id="UP000008810">
    <property type="component" value="Chromosome 1"/>
</dbReference>
<dbReference type="Gramene" id="PNT78199">
    <property type="protein sequence ID" value="PNT78199"/>
    <property type="gene ID" value="BRADI_1g75220v3"/>
</dbReference>
<dbReference type="Gramene" id="PNT78201">
    <property type="protein sequence ID" value="PNT78201"/>
    <property type="gene ID" value="BRADI_1g75220v3"/>
</dbReference>
<dbReference type="eggNOG" id="KOG2639">
    <property type="taxonomic scope" value="Eukaryota"/>
</dbReference>
<dbReference type="AlphaFoldDB" id="I1H9R6"/>
<dbReference type="RefSeq" id="XP_010229215.1">
    <property type="nucleotide sequence ID" value="XM_010230913.3"/>
</dbReference>
<feature type="transmembrane region" description="Helical" evidence="7">
    <location>
        <begin position="551"/>
        <end position="569"/>
    </location>
</feature>
<dbReference type="EMBL" id="CM000880">
    <property type="protein sequence ID" value="PNT78198.1"/>
    <property type="molecule type" value="Genomic_DNA"/>
</dbReference>
<dbReference type="OMA" id="SETWINI"/>
<dbReference type="Gramene" id="PNT78202">
    <property type="protein sequence ID" value="PNT78202"/>
    <property type="gene ID" value="BRADI_1g75220v3"/>
</dbReference>
<dbReference type="GO" id="GO:0055085">
    <property type="term" value="P:transmembrane transport"/>
    <property type="evidence" value="ECO:0007669"/>
    <property type="project" value="InterPro"/>
</dbReference>
<keyword evidence="11" id="KW-1185">Reference proteome</keyword>
<keyword evidence="3" id="KW-1003">Cell membrane</keyword>
<dbReference type="CDD" id="cd01117">
    <property type="entry name" value="YbiR_permease"/>
    <property type="match status" value="1"/>
</dbReference>
<evidence type="ECO:0000256" key="3">
    <source>
        <dbReference type="ARBA" id="ARBA00022475"/>
    </source>
</evidence>
<feature type="domain" description="Citrate transporter-like" evidence="8">
    <location>
        <begin position="31"/>
        <end position="517"/>
    </location>
</feature>
<dbReference type="GeneID" id="100827616"/>
<dbReference type="EnsemblPlants" id="PNT78201">
    <property type="protein sequence ID" value="PNT78201"/>
    <property type="gene ID" value="BRADI_1g75220v3"/>
</dbReference>
<dbReference type="EMBL" id="CM000880">
    <property type="protein sequence ID" value="PNT78202.1"/>
    <property type="molecule type" value="Genomic_DNA"/>
</dbReference>
<feature type="transmembrane region" description="Helical" evidence="7">
    <location>
        <begin position="181"/>
        <end position="204"/>
    </location>
</feature>
<dbReference type="KEGG" id="bdi:100827616"/>
<reference evidence="9" key="2">
    <citation type="submission" date="2017-06" db="EMBL/GenBank/DDBJ databases">
        <title>WGS assembly of Brachypodium distachyon.</title>
        <authorList>
            <consortium name="The International Brachypodium Initiative"/>
            <person name="Lucas S."/>
            <person name="Harmon-Smith M."/>
            <person name="Lail K."/>
            <person name="Tice H."/>
            <person name="Grimwood J."/>
            <person name="Bruce D."/>
            <person name="Barry K."/>
            <person name="Shu S."/>
            <person name="Lindquist E."/>
            <person name="Wang M."/>
            <person name="Pitluck S."/>
            <person name="Vogel J.P."/>
            <person name="Garvin D.F."/>
            <person name="Mockler T.C."/>
            <person name="Schmutz J."/>
            <person name="Rokhsar D."/>
            <person name="Bevan M.W."/>
        </authorList>
    </citation>
    <scope>NUCLEOTIDE SEQUENCE</scope>
    <source>
        <strain evidence="9">Bd21</strain>
    </source>
</reference>
<feature type="transmembrane region" description="Helical" evidence="7">
    <location>
        <begin position="9"/>
        <end position="28"/>
    </location>
</feature>
<evidence type="ECO:0000256" key="2">
    <source>
        <dbReference type="ARBA" id="ARBA00022448"/>
    </source>
</evidence>
<evidence type="ECO:0000256" key="7">
    <source>
        <dbReference type="SAM" id="Phobius"/>
    </source>
</evidence>
<dbReference type="Gramene" id="PNT78198">
    <property type="protein sequence ID" value="PNT78198"/>
    <property type="gene ID" value="BRADI_1g75220v3"/>
</dbReference>
<dbReference type="EMBL" id="CM000880">
    <property type="protein sequence ID" value="PNT78201.1"/>
    <property type="molecule type" value="Genomic_DNA"/>
</dbReference>
<dbReference type="EMBL" id="CM000880">
    <property type="protein sequence ID" value="KQK23658.1"/>
    <property type="molecule type" value="Genomic_DNA"/>
</dbReference>
<dbReference type="InterPro" id="IPR004680">
    <property type="entry name" value="Cit_transptr-like_dom"/>
</dbReference>
<dbReference type="OrthoDB" id="442352at2759"/>
<gene>
    <name evidence="10" type="primary">LOC100827616</name>
    <name evidence="9" type="ORF">BRADI_1g75220v3</name>
</gene>
<dbReference type="EnsemblPlants" id="PNT78202">
    <property type="protein sequence ID" value="PNT78202"/>
    <property type="gene ID" value="BRADI_1g75220v3"/>
</dbReference>
<keyword evidence="2" id="KW-0813">Transport</keyword>
<dbReference type="PANTHER" id="PTHR43302:SF5">
    <property type="entry name" value="TRANSPORTER ARSB-RELATED"/>
    <property type="match status" value="1"/>
</dbReference>
<feature type="transmembrane region" description="Helical" evidence="7">
    <location>
        <begin position="102"/>
        <end position="131"/>
    </location>
</feature>
<dbReference type="Gramene" id="KQK23658">
    <property type="protein sequence ID" value="KQK23658"/>
    <property type="gene ID" value="BRADI_1g75220v3"/>
</dbReference>
<evidence type="ECO:0000313" key="9">
    <source>
        <dbReference type="EMBL" id="PNT78199.1"/>
    </source>
</evidence>
<dbReference type="RefSeq" id="XP_003558812.1">
    <property type="nucleotide sequence ID" value="XM_003558764.4"/>
</dbReference>
<evidence type="ECO:0000259" key="8">
    <source>
        <dbReference type="Pfam" id="PF03600"/>
    </source>
</evidence>